<comment type="caution">
    <text evidence="2">The sequence shown here is derived from an EMBL/GenBank/DDBJ whole genome shotgun (WGS) entry which is preliminary data.</text>
</comment>
<dbReference type="InterPro" id="IPR007395">
    <property type="entry name" value="Zn_peptidase_2"/>
</dbReference>
<gene>
    <name evidence="2" type="ORF">H9X83_03125</name>
</gene>
<keyword evidence="1" id="KW-0812">Transmembrane</keyword>
<dbReference type="PANTHER" id="PTHR36434:SF1">
    <property type="entry name" value="MEMBRANE PROTEASE YUGP-RELATED"/>
    <property type="match status" value="1"/>
</dbReference>
<dbReference type="EMBL" id="JACSNV010000003">
    <property type="protein sequence ID" value="MBM6877153.1"/>
    <property type="molecule type" value="Genomic_DNA"/>
</dbReference>
<sequence length="229" mass="24892">MYIDVWFPILIIAFLLAGAAQMKVSSAYNKYSRVPNRRGISGEEVAAQMLQNAGIFDVRIERIAGNLTDHYDPRTKTLRLSAGVYGGRSIAALGIAAHETGHAIQHDRGYVFLALRSMMVPLSNLGSTLAFPLILIGLLFGGHSASLWITLGIAFYALAVLFTLITLPVEFNASARALDMLEDQYFLDSDEMPGARKVLSAAAMTYVAAAAVAVLQLLRLISIFGRRND</sequence>
<evidence type="ECO:0000256" key="1">
    <source>
        <dbReference type="SAM" id="Phobius"/>
    </source>
</evidence>
<feature type="transmembrane region" description="Helical" evidence="1">
    <location>
        <begin position="118"/>
        <end position="140"/>
    </location>
</feature>
<keyword evidence="3" id="KW-1185">Reference proteome</keyword>
<dbReference type="Proteomes" id="UP000729290">
    <property type="component" value="Unassembled WGS sequence"/>
</dbReference>
<feature type="transmembrane region" description="Helical" evidence="1">
    <location>
        <begin position="147"/>
        <end position="169"/>
    </location>
</feature>
<feature type="transmembrane region" description="Helical" evidence="1">
    <location>
        <begin position="198"/>
        <end position="218"/>
    </location>
</feature>
<evidence type="ECO:0000313" key="2">
    <source>
        <dbReference type="EMBL" id="MBM6877153.1"/>
    </source>
</evidence>
<dbReference type="RefSeq" id="WP_205133986.1">
    <property type="nucleotide sequence ID" value="NZ_JACSNT010000011.1"/>
</dbReference>
<name>A0ABS2G929_9FIRM</name>
<accession>A0ABS2G929</accession>
<reference evidence="2 3" key="1">
    <citation type="journal article" date="2021" name="Sci. Rep.">
        <title>The distribution of antibiotic resistance genes in chicken gut microbiota commensals.</title>
        <authorList>
            <person name="Juricova H."/>
            <person name="Matiasovicova J."/>
            <person name="Kubasova T."/>
            <person name="Cejkova D."/>
            <person name="Rychlik I."/>
        </authorList>
    </citation>
    <scope>NUCLEOTIDE SEQUENCE [LARGE SCALE GENOMIC DNA]</scope>
    <source>
        <strain evidence="2 3">An431b</strain>
    </source>
</reference>
<keyword evidence="1" id="KW-1133">Transmembrane helix</keyword>
<proteinExistence type="predicted"/>
<organism evidence="2 3">
    <name type="scientific">Anaerotignum lactatifermentans</name>
    <dbReference type="NCBI Taxonomy" id="160404"/>
    <lineage>
        <taxon>Bacteria</taxon>
        <taxon>Bacillati</taxon>
        <taxon>Bacillota</taxon>
        <taxon>Clostridia</taxon>
        <taxon>Lachnospirales</taxon>
        <taxon>Anaerotignaceae</taxon>
        <taxon>Anaerotignum</taxon>
    </lineage>
</organism>
<evidence type="ECO:0000313" key="3">
    <source>
        <dbReference type="Proteomes" id="UP000729290"/>
    </source>
</evidence>
<keyword evidence="1" id="KW-0472">Membrane</keyword>
<dbReference type="PANTHER" id="PTHR36434">
    <property type="entry name" value="MEMBRANE PROTEASE YUGP-RELATED"/>
    <property type="match status" value="1"/>
</dbReference>
<protein>
    <submittedName>
        <fullName evidence="2">Zinc metallopeptidase</fullName>
    </submittedName>
</protein>
<dbReference type="Pfam" id="PF04298">
    <property type="entry name" value="Zn_peptidase_2"/>
    <property type="match status" value="1"/>
</dbReference>